<reference evidence="3 6" key="2">
    <citation type="submission" date="2016-11" db="EMBL/GenBank/DDBJ databases">
        <title>Genomic analysis of Caldithrix abyssi and proposal of a novel bacterial phylum Caldithrichaeota.</title>
        <authorList>
            <person name="Kublanov I."/>
            <person name="Sigalova O."/>
            <person name="Gavrilov S."/>
            <person name="Lebedinsky A."/>
            <person name="Ivanova N."/>
            <person name="Daum C."/>
            <person name="Reddy T."/>
            <person name="Klenk H.P."/>
            <person name="Goker M."/>
            <person name="Reva O."/>
            <person name="Miroshnichenko M."/>
            <person name="Kyprides N."/>
            <person name="Woyke T."/>
            <person name="Gelfand M."/>
        </authorList>
    </citation>
    <scope>NUCLEOTIDE SEQUENCE [LARGE SCALE GENOMIC DNA]</scope>
    <source>
        <strain evidence="3 6">LF13</strain>
    </source>
</reference>
<dbReference type="InterPro" id="IPR012902">
    <property type="entry name" value="N_methyl_site"/>
</dbReference>
<dbReference type="RefSeq" id="WP_006930788.1">
    <property type="nucleotide sequence ID" value="NZ_CM001402.1"/>
</dbReference>
<accession>H1XNJ5</accession>
<keyword evidence="2" id="KW-0812">Transmembrane</keyword>
<keyword evidence="2" id="KW-1133">Transmembrane helix</keyword>
<reference evidence="4 5" key="1">
    <citation type="submission" date="2011-09" db="EMBL/GenBank/DDBJ databases">
        <title>The permanent draft genome of Caldithrix abyssi DSM 13497.</title>
        <authorList>
            <consortium name="US DOE Joint Genome Institute (JGI-PGF)"/>
            <person name="Lucas S."/>
            <person name="Han J."/>
            <person name="Lapidus A."/>
            <person name="Bruce D."/>
            <person name="Goodwin L."/>
            <person name="Pitluck S."/>
            <person name="Peters L."/>
            <person name="Kyrpides N."/>
            <person name="Mavromatis K."/>
            <person name="Ivanova N."/>
            <person name="Mikhailova N."/>
            <person name="Chertkov O."/>
            <person name="Detter J.C."/>
            <person name="Tapia R."/>
            <person name="Han C."/>
            <person name="Land M."/>
            <person name="Hauser L."/>
            <person name="Markowitz V."/>
            <person name="Cheng J.-F."/>
            <person name="Hugenholtz P."/>
            <person name="Woyke T."/>
            <person name="Wu D."/>
            <person name="Spring S."/>
            <person name="Brambilla E."/>
            <person name="Klenk H.-P."/>
            <person name="Eisen J.A."/>
        </authorList>
    </citation>
    <scope>NUCLEOTIDE SEQUENCE [LARGE SCALE GENOMIC DNA]</scope>
    <source>
        <strain evidence="4 5">DSM 13497</strain>
    </source>
</reference>
<dbReference type="NCBIfam" id="TIGR02532">
    <property type="entry name" value="IV_pilin_GFxxxE"/>
    <property type="match status" value="1"/>
</dbReference>
<evidence type="ECO:0000256" key="2">
    <source>
        <dbReference type="SAM" id="Phobius"/>
    </source>
</evidence>
<dbReference type="EMBL" id="CM001402">
    <property type="protein sequence ID" value="EHO43233.1"/>
    <property type="molecule type" value="Genomic_DNA"/>
</dbReference>
<dbReference type="InParanoid" id="H1XNJ5"/>
<protein>
    <submittedName>
        <fullName evidence="3">Prepilin-type N-terminal cleavage/methylation domain-containing protein</fullName>
    </submittedName>
</protein>
<keyword evidence="5" id="KW-1185">Reference proteome</keyword>
<proteinExistence type="predicted"/>
<keyword evidence="2" id="KW-0472">Membrane</keyword>
<dbReference type="KEGG" id="caby:Cabys_2579"/>
<dbReference type="HOGENOM" id="CLU_1217980_0_0_0"/>
<dbReference type="EMBL" id="CP018099">
    <property type="protein sequence ID" value="APF19328.1"/>
    <property type="molecule type" value="Genomic_DNA"/>
</dbReference>
<feature type="region of interest" description="Disordered" evidence="1">
    <location>
        <begin position="191"/>
        <end position="227"/>
    </location>
</feature>
<feature type="compositionally biased region" description="Basic residues" evidence="1">
    <location>
        <begin position="217"/>
        <end position="227"/>
    </location>
</feature>
<evidence type="ECO:0000313" key="6">
    <source>
        <dbReference type="Proteomes" id="UP000183868"/>
    </source>
</evidence>
<dbReference type="Proteomes" id="UP000004671">
    <property type="component" value="Chromosome"/>
</dbReference>
<organism evidence="4 5">
    <name type="scientific">Caldithrix abyssi DSM 13497</name>
    <dbReference type="NCBI Taxonomy" id="880073"/>
    <lineage>
        <taxon>Bacteria</taxon>
        <taxon>Pseudomonadati</taxon>
        <taxon>Calditrichota</taxon>
        <taxon>Calditrichia</taxon>
        <taxon>Calditrichales</taxon>
        <taxon>Calditrichaceae</taxon>
        <taxon>Caldithrix</taxon>
    </lineage>
</organism>
<evidence type="ECO:0000313" key="5">
    <source>
        <dbReference type="Proteomes" id="UP000004671"/>
    </source>
</evidence>
<evidence type="ECO:0000313" key="4">
    <source>
        <dbReference type="EMBL" id="EHO43233.1"/>
    </source>
</evidence>
<name>H1XNJ5_CALAY</name>
<gene>
    <name evidence="3" type="ORF">Cabys_2579</name>
    <name evidence="4" type="ORF">Calab_3635</name>
</gene>
<dbReference type="Pfam" id="PF07963">
    <property type="entry name" value="N_methyl"/>
    <property type="match status" value="1"/>
</dbReference>
<sequence length="227" mass="26157">MNTFIQMPKNRKVATGQKKMVFQKFLAREDGFSLMELIVTLVIIGSISAIAYGVVLLNARMFGTLSGEISTRWELRKTLNIMREDFLELNPANILSISNGNEIYFKKINGDKVRYSYLNQTLSRRKNSEAWEVLLTNVTTPPFAYFDSNMNPINNKNEIVYIKASLAVNKNGNVRSAEDLFFLRNLTIKQPKIGNDSDDDKDHDHKDDDDDDDNNHQHHHRHRHGED</sequence>
<evidence type="ECO:0000256" key="1">
    <source>
        <dbReference type="SAM" id="MobiDB-lite"/>
    </source>
</evidence>
<feature type="transmembrane region" description="Helical" evidence="2">
    <location>
        <begin position="37"/>
        <end position="57"/>
    </location>
</feature>
<dbReference type="PaxDb" id="880073-Calab_3635"/>
<dbReference type="STRING" id="880073.Cabys_2579"/>
<dbReference type="Proteomes" id="UP000183868">
    <property type="component" value="Chromosome"/>
</dbReference>
<dbReference type="AlphaFoldDB" id="H1XNJ5"/>
<evidence type="ECO:0000313" key="3">
    <source>
        <dbReference type="EMBL" id="APF19328.1"/>
    </source>
</evidence>